<dbReference type="Proteomes" id="UP000535501">
    <property type="component" value="Unassembled WGS sequence"/>
</dbReference>
<dbReference type="Pfam" id="PF00011">
    <property type="entry name" value="HSP20"/>
    <property type="match status" value="1"/>
</dbReference>
<evidence type="ECO:0000256" key="1">
    <source>
        <dbReference type="PROSITE-ProRule" id="PRU00285"/>
    </source>
</evidence>
<dbReference type="AlphaFoldDB" id="A0A7W9Z1F2"/>
<dbReference type="Gene3D" id="2.60.40.790">
    <property type="match status" value="1"/>
</dbReference>
<dbReference type="EMBL" id="JACHEJ010000024">
    <property type="protein sequence ID" value="MBB6182265.1"/>
    <property type="molecule type" value="Genomic_DNA"/>
</dbReference>
<comment type="caution">
    <text evidence="5">The sequence shown here is derived from an EMBL/GenBank/DDBJ whole genome shotgun (WGS) entry which is preliminary data.</text>
</comment>
<feature type="domain" description="SHSP" evidence="4">
    <location>
        <begin position="27"/>
        <end position="131"/>
    </location>
</feature>
<proteinExistence type="inferred from homology"/>
<evidence type="ECO:0000313" key="5">
    <source>
        <dbReference type="EMBL" id="MBB6182265.1"/>
    </source>
</evidence>
<organism evidence="5 6">
    <name type="scientific">Pseudorhizobium flavum</name>
    <dbReference type="NCBI Taxonomy" id="1335061"/>
    <lineage>
        <taxon>Bacteria</taxon>
        <taxon>Pseudomonadati</taxon>
        <taxon>Pseudomonadota</taxon>
        <taxon>Alphaproteobacteria</taxon>
        <taxon>Hyphomicrobiales</taxon>
        <taxon>Rhizobiaceae</taxon>
        <taxon>Rhizobium/Agrobacterium group</taxon>
        <taxon>Pseudorhizobium</taxon>
    </lineage>
</organism>
<accession>A0A7W9Z1F2</accession>
<keyword evidence="6" id="KW-1185">Reference proteome</keyword>
<feature type="region of interest" description="Disordered" evidence="3">
    <location>
        <begin position="124"/>
        <end position="147"/>
    </location>
</feature>
<dbReference type="InterPro" id="IPR008978">
    <property type="entry name" value="HSP20-like_chaperone"/>
</dbReference>
<evidence type="ECO:0000259" key="4">
    <source>
        <dbReference type="PROSITE" id="PS01031"/>
    </source>
</evidence>
<evidence type="ECO:0000313" key="6">
    <source>
        <dbReference type="Proteomes" id="UP000535501"/>
    </source>
</evidence>
<dbReference type="SUPFAM" id="SSF49764">
    <property type="entry name" value="HSP20-like chaperones"/>
    <property type="match status" value="1"/>
</dbReference>
<dbReference type="InterPro" id="IPR002068">
    <property type="entry name" value="A-crystallin/Hsp20_dom"/>
</dbReference>
<comment type="similarity">
    <text evidence="1 2">Belongs to the small heat shock protein (HSP20) family.</text>
</comment>
<gene>
    <name evidence="5" type="ORF">HNQ75_004254</name>
</gene>
<evidence type="ECO:0000256" key="2">
    <source>
        <dbReference type="RuleBase" id="RU003616"/>
    </source>
</evidence>
<dbReference type="CDD" id="cd00298">
    <property type="entry name" value="ACD_sHsps_p23-like"/>
    <property type="match status" value="1"/>
</dbReference>
<protein>
    <submittedName>
        <fullName evidence="5">HSP20 family molecular chaperone IbpA</fullName>
    </submittedName>
</protein>
<evidence type="ECO:0000256" key="3">
    <source>
        <dbReference type="SAM" id="MobiDB-lite"/>
    </source>
</evidence>
<feature type="compositionally biased region" description="Basic and acidic residues" evidence="3">
    <location>
        <begin position="138"/>
        <end position="147"/>
    </location>
</feature>
<dbReference type="PROSITE" id="PS01031">
    <property type="entry name" value="SHSP"/>
    <property type="match status" value="1"/>
</dbReference>
<reference evidence="5 6" key="1">
    <citation type="submission" date="2020-08" db="EMBL/GenBank/DDBJ databases">
        <title>Genomic Encyclopedia of Type Strains, Phase IV (KMG-IV): sequencing the most valuable type-strain genomes for metagenomic binning, comparative biology and taxonomic classification.</title>
        <authorList>
            <person name="Goeker M."/>
        </authorList>
    </citation>
    <scope>NUCLEOTIDE SEQUENCE [LARGE SCALE GENOMIC DNA]</scope>
    <source>
        <strain evidence="5 6">DSM 102134</strain>
    </source>
</reference>
<name>A0A7W9Z1F2_9HYPH</name>
<sequence length="147" mass="15953">MTARLGYEGILSRGLSRMWRRPNRSPDLSDEATANFSVSETFEKVTVVFEVPGRGLDELLLDATSLSVRLRAQELAIEGRMGGGVDQLVPLPEAVEPERVTANLQDGLLTVDLPKAAWVHGKARRVPVGPGPSVATPHHKDQPDTHA</sequence>
<dbReference type="RefSeq" id="WP_172977946.1">
    <property type="nucleotide sequence ID" value="NZ_JACHEJ010000024.1"/>
</dbReference>